<organism evidence="1 2">
    <name type="scientific">Candidatus Scatenecus faecavium</name>
    <dbReference type="NCBI Taxonomy" id="2840915"/>
    <lineage>
        <taxon>Bacteria</taxon>
        <taxon>Candidatus Scatenecus</taxon>
    </lineage>
</organism>
<sequence length="57" mass="6623">MDRKLMRNGNGWALCLNATILDLLKVNPKTDMVEYTIERDKLIITKSDKKREDALDD</sequence>
<dbReference type="Proteomes" id="UP000824139">
    <property type="component" value="Unassembled WGS sequence"/>
</dbReference>
<dbReference type="InterPro" id="IPR037914">
    <property type="entry name" value="SpoVT-AbrB_sf"/>
</dbReference>
<reference evidence="1" key="1">
    <citation type="submission" date="2020-10" db="EMBL/GenBank/DDBJ databases">
        <authorList>
            <person name="Gilroy R."/>
        </authorList>
    </citation>
    <scope>NUCLEOTIDE SEQUENCE</scope>
    <source>
        <strain evidence="1">CHK152-2994</strain>
    </source>
</reference>
<evidence type="ECO:0000313" key="2">
    <source>
        <dbReference type="Proteomes" id="UP000824139"/>
    </source>
</evidence>
<dbReference type="SUPFAM" id="SSF89447">
    <property type="entry name" value="AbrB/MazE/MraZ-like"/>
    <property type="match status" value="1"/>
</dbReference>
<dbReference type="Gene3D" id="2.10.260.10">
    <property type="match status" value="1"/>
</dbReference>
<reference evidence="1" key="2">
    <citation type="journal article" date="2021" name="PeerJ">
        <title>Extensive microbial diversity within the chicken gut microbiome revealed by metagenomics and culture.</title>
        <authorList>
            <person name="Gilroy R."/>
            <person name="Ravi A."/>
            <person name="Getino M."/>
            <person name="Pursley I."/>
            <person name="Horton D.L."/>
            <person name="Alikhan N.F."/>
            <person name="Baker D."/>
            <person name="Gharbi K."/>
            <person name="Hall N."/>
            <person name="Watson M."/>
            <person name="Adriaenssens E.M."/>
            <person name="Foster-Nyarko E."/>
            <person name="Jarju S."/>
            <person name="Secka A."/>
            <person name="Antonio M."/>
            <person name="Oren A."/>
            <person name="Chaudhuri R.R."/>
            <person name="La Ragione R."/>
            <person name="Hildebrand F."/>
            <person name="Pallen M.J."/>
        </authorList>
    </citation>
    <scope>NUCLEOTIDE SEQUENCE</scope>
    <source>
        <strain evidence="1">CHK152-2994</strain>
    </source>
</reference>
<dbReference type="EMBL" id="DVJO01000210">
    <property type="protein sequence ID" value="HIS83822.1"/>
    <property type="molecule type" value="Genomic_DNA"/>
</dbReference>
<name>A0A9D1FX94_9BACT</name>
<accession>A0A9D1FX94</accession>
<gene>
    <name evidence="1" type="ORF">IAD41_09495</name>
</gene>
<comment type="caution">
    <text evidence="1">The sequence shown here is derived from an EMBL/GenBank/DDBJ whole genome shotgun (WGS) entry which is preliminary data.</text>
</comment>
<protein>
    <recommendedName>
        <fullName evidence="3">SpoVT-AbrB domain-containing protein</fullName>
    </recommendedName>
</protein>
<dbReference type="AlphaFoldDB" id="A0A9D1FX94"/>
<evidence type="ECO:0000313" key="1">
    <source>
        <dbReference type="EMBL" id="HIS83822.1"/>
    </source>
</evidence>
<evidence type="ECO:0008006" key="3">
    <source>
        <dbReference type="Google" id="ProtNLM"/>
    </source>
</evidence>
<proteinExistence type="predicted"/>